<dbReference type="CDD" id="cd01830">
    <property type="entry name" value="XynE_like"/>
    <property type="match status" value="1"/>
</dbReference>
<keyword evidence="5" id="KW-1185">Reference proteome</keyword>
<feature type="coiled-coil region" evidence="2">
    <location>
        <begin position="421"/>
        <end position="448"/>
    </location>
</feature>
<dbReference type="Gene3D" id="3.40.50.1110">
    <property type="entry name" value="SGNH hydrolase"/>
    <property type="match status" value="1"/>
</dbReference>
<dbReference type="GO" id="GO:0008270">
    <property type="term" value="F:zinc ion binding"/>
    <property type="evidence" value="ECO:0007669"/>
    <property type="project" value="InterPro"/>
</dbReference>
<evidence type="ECO:0000256" key="1">
    <source>
        <dbReference type="ARBA" id="ARBA00023242"/>
    </source>
</evidence>
<comment type="caution">
    <text evidence="4">The sequence shown here is derived from an EMBL/GenBank/DDBJ whole genome shotgun (WGS) entry which is preliminary data.</text>
</comment>
<gene>
    <name evidence="4" type="ORF">FPHYL_2808</name>
</gene>
<dbReference type="SUPFAM" id="SSF52266">
    <property type="entry name" value="SGNH hydrolase"/>
    <property type="match status" value="1"/>
</dbReference>
<sequence length="1356" mass="150235">MAGISSSAYAWNQEFFDRQIQKYPAENTPAIATFSSVFDLIKKFLSASGDMGAFLSPSTYQMLELEPLCKSCSMDDLISGTDPRVTRPMALLDDRCRRMHHSEPPGGHMRRNLGPLSSSQLLQELRKSRYGCIGETDAARRLLYVANPDCWVIVALASTASSVQATFLADFFYKYLGSRTSLGIHRPMRGPLIFGLEFHLQFYVWCEGGPQFHDSRKKRNGKPLRQSRQPYYLKLGDENEPQVHIYETQVSCLIAGIDEDSWVAYQFVDIYYQGNTPLAQDEEYGVKPDPLTGGLFDANLPIWTPREYFLIVYECRLKQVRHAMHNLVARLFLRLEPYTQDEGDMTASFDEGIMGTTAQKKLTQRVLNEANRFLPQTIHSICKAIEVWDRFSRRDLAYLSDILKSDSKKSPIPSVKVVTMIEDHIDALRDLQRRAEEQRDLCAGLARKLEMQIVVEDNEVTARQQAGTEMTRYWTGIGLVFLPLTAVAGIFSSALPNGNDKRHWVGTWASMPQEVEPANLAPAPFGGVDAAAQFENTTLRQTFHMSIGADRIRIRFSNIFGKTDLPITAASIALPAGGKAGVGQIDTKTTKQLKFKGKKSVSVPAGEMVYSDPIDFKLKPLSNLALSVYTEKGQLGNKITGHPGSRTTSWMQKGNHVNAASVSEGSTKHWYFANGVDSWAPKDHFAVVLLGDSITDGRGSTDDLNDRWSDALAAHLQESVMSNVAVNNMAAGGNAILSGGLGPILLQRYKRDALEQPGAKFVVIFEGVNDIGPSATDEATQKRIKDGLIAAYSQIAKDIKKAGMTTIGATITQMFGNQYHSSEREVTRVAINDWILRNGTFDHTVDFASLIGSGEKLLPQYDSGDGLHPNPAAYKLMGTKFPIKAISSLGTSIKGLGGRDRTDPTAELDLHRTNNFPSSYFLDSDLFQPISRDILTIHDGPFFLEQQRRLAAAGTFESLIELYENTIHHWLPMLSVKRLRQDATTLRDSTRGVVDVLVFLALEALVSQSDEQTILPQSNTSYLKAKHGSFIAESGGIISIRLIQTLTLVALYEFGHRIYPAAYLTIGQAVRLATMVGLHSQKDAKQLFVEPETWTLCEEQRRTCWAIVMLDRVVVAGSPQLLMAAPDPTTDDLLPCNDDDWTNGRIGFNEALFTRNFHSPSSVGQFARVCQAVHMFGKVLPHIKARENDTDPVELTAEALQLHIVLTALDQGIMSTDCDITTAHGSLYSALSLCSLARLLLYNEYACNEPSFGTARERLAAEVEMQQISLASIQDIVSKTIPQMARQIVSASQQQSKGPRHSPILAACLYHAATECAWFVRENNDVEMVSGLEAITHVLQVLKSEWSVCGKIQSPC</sequence>
<reference evidence="4 5" key="1">
    <citation type="submission" date="2020-05" db="EMBL/GenBank/DDBJ databases">
        <title>Identification and distribution of gene clusters putatively required for synthesis of sphingolipid metabolism inhibitors in phylogenetically diverse species of the filamentous fungus Fusarium.</title>
        <authorList>
            <person name="Kim H.-S."/>
            <person name="Busman M."/>
            <person name="Brown D.W."/>
            <person name="Divon H."/>
            <person name="Uhlig S."/>
            <person name="Proctor R.H."/>
        </authorList>
    </citation>
    <scope>NUCLEOTIDE SEQUENCE [LARGE SCALE GENOMIC DNA]</scope>
    <source>
        <strain evidence="4 5">NRRL 13617</strain>
    </source>
</reference>
<dbReference type="SMART" id="SM00906">
    <property type="entry name" value="Fungal_trans"/>
    <property type="match status" value="1"/>
</dbReference>
<dbReference type="InterPro" id="IPR053140">
    <property type="entry name" value="GDSL_Rv0518-like"/>
</dbReference>
<dbReference type="PANTHER" id="PTHR43784">
    <property type="entry name" value="GDSL-LIKE LIPASE/ACYLHYDROLASE, PUTATIVE (AFU_ORTHOLOGUE AFUA_2G00820)-RELATED"/>
    <property type="match status" value="1"/>
</dbReference>
<keyword evidence="1" id="KW-0539">Nucleus</keyword>
<dbReference type="Pfam" id="PF04082">
    <property type="entry name" value="Fungal_trans"/>
    <property type="match status" value="1"/>
</dbReference>
<feature type="domain" description="Xylanolytic transcriptional activator regulatory" evidence="3">
    <location>
        <begin position="1062"/>
        <end position="1141"/>
    </location>
</feature>
<dbReference type="GO" id="GO:0006351">
    <property type="term" value="P:DNA-templated transcription"/>
    <property type="evidence" value="ECO:0007669"/>
    <property type="project" value="InterPro"/>
</dbReference>
<evidence type="ECO:0000313" key="4">
    <source>
        <dbReference type="EMBL" id="KAF5568424.1"/>
    </source>
</evidence>
<keyword evidence="2" id="KW-0175">Coiled coil</keyword>
<dbReference type="Pfam" id="PF13472">
    <property type="entry name" value="Lipase_GDSL_2"/>
    <property type="match status" value="1"/>
</dbReference>
<dbReference type="Proteomes" id="UP000582016">
    <property type="component" value="Unassembled WGS sequence"/>
</dbReference>
<dbReference type="GO" id="GO:0003677">
    <property type="term" value="F:DNA binding"/>
    <property type="evidence" value="ECO:0007669"/>
    <property type="project" value="InterPro"/>
</dbReference>
<dbReference type="CDD" id="cd12148">
    <property type="entry name" value="fungal_TF_MHR"/>
    <property type="match status" value="1"/>
</dbReference>
<dbReference type="PANTHER" id="PTHR43784:SF2">
    <property type="entry name" value="GDSL-LIKE LIPASE_ACYLHYDROLASE, PUTATIVE (AFU_ORTHOLOGUE AFUA_2G00820)-RELATED"/>
    <property type="match status" value="1"/>
</dbReference>
<organism evidence="4 5">
    <name type="scientific">Fusarium phyllophilum</name>
    <dbReference type="NCBI Taxonomy" id="47803"/>
    <lineage>
        <taxon>Eukaryota</taxon>
        <taxon>Fungi</taxon>
        <taxon>Dikarya</taxon>
        <taxon>Ascomycota</taxon>
        <taxon>Pezizomycotina</taxon>
        <taxon>Sordariomycetes</taxon>
        <taxon>Hypocreomycetidae</taxon>
        <taxon>Hypocreales</taxon>
        <taxon>Nectriaceae</taxon>
        <taxon>Fusarium</taxon>
        <taxon>Fusarium fujikuroi species complex</taxon>
    </lineage>
</organism>
<evidence type="ECO:0000313" key="5">
    <source>
        <dbReference type="Proteomes" id="UP000582016"/>
    </source>
</evidence>
<evidence type="ECO:0000256" key="2">
    <source>
        <dbReference type="SAM" id="Coils"/>
    </source>
</evidence>
<evidence type="ECO:0000259" key="3">
    <source>
        <dbReference type="SMART" id="SM00906"/>
    </source>
</evidence>
<accession>A0A8H5K626</accession>
<dbReference type="InterPro" id="IPR013830">
    <property type="entry name" value="SGNH_hydro"/>
</dbReference>
<protein>
    <submittedName>
        <fullName evidence="4">Transcription factor SEF1</fullName>
    </submittedName>
</protein>
<dbReference type="EMBL" id="JAAOAQ010000084">
    <property type="protein sequence ID" value="KAF5568424.1"/>
    <property type="molecule type" value="Genomic_DNA"/>
</dbReference>
<name>A0A8H5K626_9HYPO</name>
<proteinExistence type="predicted"/>
<dbReference type="OrthoDB" id="1274115at2759"/>
<dbReference type="InterPro" id="IPR036514">
    <property type="entry name" value="SGNH_hydro_sf"/>
</dbReference>
<dbReference type="InterPro" id="IPR007219">
    <property type="entry name" value="XnlR_reg_dom"/>
</dbReference>